<protein>
    <submittedName>
        <fullName evidence="3">Uncharacterized protein</fullName>
    </submittedName>
</protein>
<accession>A0ABU3TH04</accession>
<reference evidence="3 4" key="1">
    <citation type="submission" date="2023-10" db="EMBL/GenBank/DDBJ databases">
        <title>Hymenobacter endophyticus sp. nov., an isolate from the leaf tissues of wheat.</title>
        <authorList>
            <person name="Dai Y."/>
        </authorList>
    </citation>
    <scope>NUCLEOTIDE SEQUENCE [LARGE SCALE GENOMIC DNA]</scope>
    <source>
        <strain evidence="3 4">ZK17L-C2</strain>
    </source>
</reference>
<keyword evidence="4" id="KW-1185">Reference proteome</keyword>
<organism evidence="3 4">
    <name type="scientific">Hymenobacter endophyticus</name>
    <dbReference type="NCBI Taxonomy" id="3076335"/>
    <lineage>
        <taxon>Bacteria</taxon>
        <taxon>Pseudomonadati</taxon>
        <taxon>Bacteroidota</taxon>
        <taxon>Cytophagia</taxon>
        <taxon>Cytophagales</taxon>
        <taxon>Hymenobacteraceae</taxon>
        <taxon>Hymenobacter</taxon>
    </lineage>
</organism>
<gene>
    <name evidence="3" type="ORF">ROI90_09585</name>
</gene>
<name>A0ABU3TH04_9BACT</name>
<feature type="signal peptide" evidence="2">
    <location>
        <begin position="1"/>
        <end position="22"/>
    </location>
</feature>
<proteinExistence type="predicted"/>
<evidence type="ECO:0000313" key="4">
    <source>
        <dbReference type="Proteomes" id="UP001250698"/>
    </source>
</evidence>
<evidence type="ECO:0000256" key="2">
    <source>
        <dbReference type="SAM" id="SignalP"/>
    </source>
</evidence>
<dbReference type="Proteomes" id="UP001250698">
    <property type="component" value="Unassembled WGS sequence"/>
</dbReference>
<evidence type="ECO:0000256" key="1">
    <source>
        <dbReference type="SAM" id="MobiDB-lite"/>
    </source>
</evidence>
<feature type="compositionally biased region" description="Polar residues" evidence="1">
    <location>
        <begin position="84"/>
        <end position="94"/>
    </location>
</feature>
<evidence type="ECO:0000313" key="3">
    <source>
        <dbReference type="EMBL" id="MDU0370642.1"/>
    </source>
</evidence>
<feature type="chain" id="PRO_5047415630" evidence="2">
    <location>
        <begin position="23"/>
        <end position="103"/>
    </location>
</feature>
<feature type="region of interest" description="Disordered" evidence="1">
    <location>
        <begin position="28"/>
        <end position="103"/>
    </location>
</feature>
<comment type="caution">
    <text evidence="3">The sequence shown here is derived from an EMBL/GenBank/DDBJ whole genome shotgun (WGS) entry which is preliminary data.</text>
</comment>
<dbReference type="EMBL" id="JAWDJT010000005">
    <property type="protein sequence ID" value="MDU0370642.1"/>
    <property type="molecule type" value="Genomic_DNA"/>
</dbReference>
<dbReference type="RefSeq" id="WP_315998123.1">
    <property type="nucleotide sequence ID" value="NZ_JAWDJT010000005.1"/>
</dbReference>
<sequence>MLLSRFLAVAGLLSLGTTAAWAQNRAPVMPTRHHPTERISPVPGVTLPSGVGQGKAEPLPIPTDVNPNGSLAQPKLPTGEVTVDSVQVTPQPRRSTPARRKRP</sequence>
<keyword evidence="2" id="KW-0732">Signal</keyword>